<organism evidence="1 2">
    <name type="scientific">Trichonephila clavipes</name>
    <name type="common">Golden silk orbweaver</name>
    <name type="synonym">Nephila clavipes</name>
    <dbReference type="NCBI Taxonomy" id="2585209"/>
    <lineage>
        <taxon>Eukaryota</taxon>
        <taxon>Metazoa</taxon>
        <taxon>Ecdysozoa</taxon>
        <taxon>Arthropoda</taxon>
        <taxon>Chelicerata</taxon>
        <taxon>Arachnida</taxon>
        <taxon>Araneae</taxon>
        <taxon>Araneomorphae</taxon>
        <taxon>Entelegynae</taxon>
        <taxon>Araneoidea</taxon>
        <taxon>Nephilidae</taxon>
        <taxon>Trichonephila</taxon>
    </lineage>
</organism>
<evidence type="ECO:0000313" key="2">
    <source>
        <dbReference type="Proteomes" id="UP000887159"/>
    </source>
</evidence>
<accession>A0A8X6SG04</accession>
<name>A0A8X6SG04_TRICX</name>
<keyword evidence="2" id="KW-1185">Reference proteome</keyword>
<dbReference type="Proteomes" id="UP000887159">
    <property type="component" value="Unassembled WGS sequence"/>
</dbReference>
<comment type="caution">
    <text evidence="1">The sequence shown here is derived from an EMBL/GenBank/DDBJ whole genome shotgun (WGS) entry which is preliminary data.</text>
</comment>
<dbReference type="AlphaFoldDB" id="A0A8X6SG04"/>
<proteinExistence type="predicted"/>
<sequence>MIGKRCQSRNHRLKKNVTTIEEGNVEIDLTKTGLGESQKKELQDLFNSFKGLFSDKLGLTHVLYHEIDTGDKPPVVSRPYRCDRVKQTFLDYHVEKMLKEGNNTDSVSVYVAGCVV</sequence>
<gene>
    <name evidence="1" type="ORF">TNCV_4230051</name>
</gene>
<dbReference type="EMBL" id="BMAU01021306">
    <property type="protein sequence ID" value="GFY11536.1"/>
    <property type="molecule type" value="Genomic_DNA"/>
</dbReference>
<reference evidence="1" key="1">
    <citation type="submission" date="2020-08" db="EMBL/GenBank/DDBJ databases">
        <title>Multicomponent nature underlies the extraordinary mechanical properties of spider dragline silk.</title>
        <authorList>
            <person name="Kono N."/>
            <person name="Nakamura H."/>
            <person name="Mori M."/>
            <person name="Yoshida Y."/>
            <person name="Ohtoshi R."/>
            <person name="Malay A.D."/>
            <person name="Moran D.A.P."/>
            <person name="Tomita M."/>
            <person name="Numata K."/>
            <person name="Arakawa K."/>
        </authorList>
    </citation>
    <scope>NUCLEOTIDE SEQUENCE</scope>
</reference>
<evidence type="ECO:0000313" key="1">
    <source>
        <dbReference type="EMBL" id="GFY11536.1"/>
    </source>
</evidence>
<protein>
    <submittedName>
        <fullName evidence="1">Uncharacterized protein</fullName>
    </submittedName>
</protein>